<keyword evidence="1" id="KW-0472">Membrane</keyword>
<evidence type="ECO:0000256" key="1">
    <source>
        <dbReference type="SAM" id="Phobius"/>
    </source>
</evidence>
<keyword evidence="1" id="KW-0812">Transmembrane</keyword>
<comment type="caution">
    <text evidence="2">The sequence shown here is derived from an EMBL/GenBank/DDBJ whole genome shotgun (WGS) entry which is preliminary data.</text>
</comment>
<dbReference type="Proteomes" id="UP000194641">
    <property type="component" value="Unassembled WGS sequence"/>
</dbReference>
<organism evidence="2 3">
    <name type="scientific">Acetobacter indonesiensis</name>
    <dbReference type="NCBI Taxonomy" id="104101"/>
    <lineage>
        <taxon>Bacteria</taxon>
        <taxon>Pseudomonadati</taxon>
        <taxon>Pseudomonadota</taxon>
        <taxon>Alphaproteobacteria</taxon>
        <taxon>Acetobacterales</taxon>
        <taxon>Acetobacteraceae</taxon>
        <taxon>Acetobacter</taxon>
    </lineage>
</organism>
<reference evidence="3" key="1">
    <citation type="submission" date="2014-06" db="EMBL/GenBank/DDBJ databases">
        <authorList>
            <person name="Winans N.J."/>
            <person name="Newell P.D."/>
            <person name="Douglas A.E."/>
        </authorList>
    </citation>
    <scope>NUCLEOTIDE SEQUENCE [LARGE SCALE GENOMIC DNA]</scope>
</reference>
<dbReference type="EMBL" id="JOPA01000020">
    <property type="protein sequence ID" value="OUI93748.1"/>
    <property type="molecule type" value="Genomic_DNA"/>
</dbReference>
<evidence type="ECO:0000313" key="3">
    <source>
        <dbReference type="Proteomes" id="UP000194641"/>
    </source>
</evidence>
<proteinExistence type="predicted"/>
<protein>
    <submittedName>
        <fullName evidence="2">Uncharacterized protein</fullName>
    </submittedName>
</protein>
<keyword evidence="1" id="KW-1133">Transmembrane helix</keyword>
<accession>A0A252ATW3</accession>
<name>A0A252ATW3_9PROT</name>
<dbReference type="AlphaFoldDB" id="A0A252ATW3"/>
<sequence length="74" mass="8713">MTERAPFGWPAFFIFHVKGKLFAHTARLEAIFFRNDHGMKRSTKSILIHISVTKYGIFLRLVGMCLFFRLYALF</sequence>
<gene>
    <name evidence="2" type="ORF">HK17_07195</name>
</gene>
<feature type="transmembrane region" description="Helical" evidence="1">
    <location>
        <begin position="46"/>
        <end position="72"/>
    </location>
</feature>
<evidence type="ECO:0000313" key="2">
    <source>
        <dbReference type="EMBL" id="OUI93748.1"/>
    </source>
</evidence>